<reference evidence="3 4" key="1">
    <citation type="submission" date="2019-07" db="EMBL/GenBank/DDBJ databases">
        <title>Caenimonas sedimenti sp. nov., isolated from activated sludge.</title>
        <authorList>
            <person name="Xu J."/>
        </authorList>
    </citation>
    <scope>NUCLEOTIDE SEQUENCE [LARGE SCALE GENOMIC DNA]</scope>
    <source>
        <strain evidence="3 4">HX-9-20</strain>
    </source>
</reference>
<keyword evidence="1" id="KW-1133">Transmembrane helix</keyword>
<dbReference type="RefSeq" id="WP_145893744.1">
    <property type="nucleotide sequence ID" value="NZ_VOBQ01000011.1"/>
</dbReference>
<feature type="transmembrane region" description="Helical" evidence="1">
    <location>
        <begin position="7"/>
        <end position="28"/>
    </location>
</feature>
<dbReference type="AlphaFoldDB" id="A0A562ZR14"/>
<dbReference type="Pfam" id="PF12697">
    <property type="entry name" value="Abhydrolase_6"/>
    <property type="match status" value="1"/>
</dbReference>
<dbReference type="Gene3D" id="3.40.50.1820">
    <property type="entry name" value="alpha/beta hydrolase"/>
    <property type="match status" value="1"/>
</dbReference>
<dbReference type="InterPro" id="IPR029058">
    <property type="entry name" value="AB_hydrolase_fold"/>
</dbReference>
<evidence type="ECO:0000313" key="4">
    <source>
        <dbReference type="Proteomes" id="UP000318199"/>
    </source>
</evidence>
<feature type="domain" description="AB hydrolase-1" evidence="2">
    <location>
        <begin position="116"/>
        <end position="237"/>
    </location>
</feature>
<comment type="caution">
    <text evidence="3">The sequence shown here is derived from an EMBL/GenBank/DDBJ whole genome shotgun (WGS) entry which is preliminary data.</text>
</comment>
<organism evidence="3 4">
    <name type="scientific">Caenimonas sedimenti</name>
    <dbReference type="NCBI Taxonomy" id="2596921"/>
    <lineage>
        <taxon>Bacteria</taxon>
        <taxon>Pseudomonadati</taxon>
        <taxon>Pseudomonadota</taxon>
        <taxon>Betaproteobacteria</taxon>
        <taxon>Burkholderiales</taxon>
        <taxon>Comamonadaceae</taxon>
        <taxon>Caenimonas</taxon>
    </lineage>
</organism>
<keyword evidence="1" id="KW-0472">Membrane</keyword>
<evidence type="ECO:0000313" key="3">
    <source>
        <dbReference type="EMBL" id="TWO70748.1"/>
    </source>
</evidence>
<gene>
    <name evidence="3" type="ORF">FN976_14440</name>
</gene>
<keyword evidence="3" id="KW-0378">Hydrolase</keyword>
<dbReference type="EMBL" id="VOBQ01000011">
    <property type="protein sequence ID" value="TWO70748.1"/>
    <property type="molecule type" value="Genomic_DNA"/>
</dbReference>
<protein>
    <submittedName>
        <fullName evidence="3">Alpha/beta fold hydrolase</fullName>
    </submittedName>
</protein>
<name>A0A562ZR14_9BURK</name>
<accession>A0A562ZR14</accession>
<keyword evidence="4" id="KW-1185">Reference proteome</keyword>
<dbReference type="SUPFAM" id="SSF53474">
    <property type="entry name" value="alpha/beta-Hydrolases"/>
    <property type="match status" value="1"/>
</dbReference>
<sequence>MPATSSLARLQQVLCALVVLAAVGWWTWRWPASPLQAVTGSLAILGVAVIVLAAEFVLLAFVARTDTAPVPTTRELVRAWIGETRQFFQVFCWRQPFRWREVDDHLAPETRSKRGVVFIHGFVCNRGFWTPWMRMLRARGHAYVAVNLEPVYGSIDDYAATVDSAVERVIRATGLPPLLVCHSMGGLVARAWLRHAGSAERAYGVVTMGSPHGGTWLGRFSRRANGLQMRLASPWLAELGRYESGRSMPFFVCWYTPCDNIVFPASTATLPGADNRLVRGVAHVDLAFQPEVMDHTMSLLQAANSKS</sequence>
<dbReference type="GO" id="GO:0016787">
    <property type="term" value="F:hydrolase activity"/>
    <property type="evidence" value="ECO:0007669"/>
    <property type="project" value="UniProtKB-KW"/>
</dbReference>
<feature type="transmembrane region" description="Helical" evidence="1">
    <location>
        <begin position="40"/>
        <end position="62"/>
    </location>
</feature>
<dbReference type="PANTHER" id="PTHR37946:SF1">
    <property type="entry name" value="SLL1969 PROTEIN"/>
    <property type="match status" value="1"/>
</dbReference>
<dbReference type="InterPro" id="IPR000073">
    <property type="entry name" value="AB_hydrolase_1"/>
</dbReference>
<evidence type="ECO:0000259" key="2">
    <source>
        <dbReference type="Pfam" id="PF12697"/>
    </source>
</evidence>
<dbReference type="OrthoDB" id="275181at2"/>
<evidence type="ECO:0000256" key="1">
    <source>
        <dbReference type="SAM" id="Phobius"/>
    </source>
</evidence>
<dbReference type="Proteomes" id="UP000318199">
    <property type="component" value="Unassembled WGS sequence"/>
</dbReference>
<dbReference type="PANTHER" id="PTHR37946">
    <property type="entry name" value="SLL1969 PROTEIN"/>
    <property type="match status" value="1"/>
</dbReference>
<proteinExistence type="predicted"/>
<keyword evidence="1" id="KW-0812">Transmembrane</keyword>